<protein>
    <submittedName>
        <fullName evidence="2">Uncharacterized protein</fullName>
    </submittedName>
</protein>
<evidence type="ECO:0000313" key="2">
    <source>
        <dbReference type="WBParaSite" id="ES5_v2.g10002.t1"/>
    </source>
</evidence>
<dbReference type="Proteomes" id="UP000887579">
    <property type="component" value="Unplaced"/>
</dbReference>
<organism evidence="1 2">
    <name type="scientific">Panagrolaimus sp. ES5</name>
    <dbReference type="NCBI Taxonomy" id="591445"/>
    <lineage>
        <taxon>Eukaryota</taxon>
        <taxon>Metazoa</taxon>
        <taxon>Ecdysozoa</taxon>
        <taxon>Nematoda</taxon>
        <taxon>Chromadorea</taxon>
        <taxon>Rhabditida</taxon>
        <taxon>Tylenchina</taxon>
        <taxon>Panagrolaimomorpha</taxon>
        <taxon>Panagrolaimoidea</taxon>
        <taxon>Panagrolaimidae</taxon>
        <taxon>Panagrolaimus</taxon>
    </lineage>
</organism>
<accession>A0AC34EYV6</accession>
<dbReference type="WBParaSite" id="ES5_v2.g10002.t1">
    <property type="protein sequence ID" value="ES5_v2.g10002.t1"/>
    <property type="gene ID" value="ES5_v2.g10002"/>
</dbReference>
<evidence type="ECO:0000313" key="1">
    <source>
        <dbReference type="Proteomes" id="UP000887579"/>
    </source>
</evidence>
<name>A0AC34EYV6_9BILA</name>
<sequence>MESAAIISDKVDETLINELTGDNQVEQRIASNINHGVDATADKITEWRAGAHNLGQAAQDKLYGAAGAVHYAVANMGEEAGEWFQNAGSDMKNWVLKAGNRIEYAAASARDGVYNGLSATGQAIGNTVHGIKEGTNNMINGAENAIGDRLQQAGQAIKNN</sequence>
<proteinExistence type="predicted"/>
<reference evidence="2" key="1">
    <citation type="submission" date="2022-11" db="UniProtKB">
        <authorList>
            <consortium name="WormBaseParasite"/>
        </authorList>
    </citation>
    <scope>IDENTIFICATION</scope>
</reference>